<evidence type="ECO:0000313" key="1">
    <source>
        <dbReference type="EMBL" id="CBX28335.1"/>
    </source>
</evidence>
<dbReference type="EMBL" id="FR695868">
    <property type="protein sequence ID" value="CBX28335.1"/>
    <property type="molecule type" value="Genomic_DNA"/>
</dbReference>
<accession>E1YCP1</accession>
<dbReference type="AlphaFoldDB" id="E1YCP1"/>
<organism evidence="1">
    <name type="scientific">uncultured Desulfobacterium sp</name>
    <dbReference type="NCBI Taxonomy" id="201089"/>
    <lineage>
        <taxon>Bacteria</taxon>
        <taxon>Pseudomonadati</taxon>
        <taxon>Thermodesulfobacteriota</taxon>
        <taxon>Desulfobacteria</taxon>
        <taxon>Desulfobacterales</taxon>
        <taxon>Desulfobacteriaceae</taxon>
        <taxon>Desulfobacterium</taxon>
        <taxon>environmental samples</taxon>
    </lineage>
</organism>
<proteinExistence type="predicted"/>
<gene>
    <name evidence="1" type="ORF">N47_G36590</name>
</gene>
<sequence length="42" mass="4764">MAKADKVDKSKAVNKGPGFLHLVHWRVGARNIRLTTPFLYVQ</sequence>
<protein>
    <submittedName>
        <fullName evidence="1">Uncharacterized protein</fullName>
    </submittedName>
</protein>
<name>E1YCP1_9BACT</name>
<reference evidence="1" key="1">
    <citation type="journal article" date="2011" name="Environ. Microbiol.">
        <title>Genomic insights into the metabolic potential of the polycyclic aromatic hydrocarbon degrading sulfate-reducing Deltaproteobacterium N47.</title>
        <authorList>
            <person name="Bergmann F."/>
            <person name="Selesi D."/>
            <person name="Weinmaier T."/>
            <person name="Tischler P."/>
            <person name="Rattei T."/>
            <person name="Meckenstock R.U."/>
        </authorList>
    </citation>
    <scope>NUCLEOTIDE SEQUENCE</scope>
</reference>